<dbReference type="CDD" id="cd02549">
    <property type="entry name" value="Peptidase_C39A"/>
    <property type="match status" value="1"/>
</dbReference>
<dbReference type="PIRSF" id="PIRSF032442">
    <property type="entry name" value="UCP032442"/>
    <property type="match status" value="1"/>
</dbReference>
<organism evidence="2 3">
    <name type="scientific">Bacillus thuringiensis serovar toumanoffi</name>
    <dbReference type="NCBI Taxonomy" id="180862"/>
    <lineage>
        <taxon>Bacteria</taxon>
        <taxon>Bacillati</taxon>
        <taxon>Bacillota</taxon>
        <taxon>Bacilli</taxon>
        <taxon>Bacillales</taxon>
        <taxon>Bacillaceae</taxon>
        <taxon>Bacillus</taxon>
        <taxon>Bacillus cereus group</taxon>
    </lineage>
</organism>
<dbReference type="EMBL" id="JAWQCK010000010">
    <property type="protein sequence ID" value="MDW9213928.1"/>
    <property type="molecule type" value="Genomic_DNA"/>
</dbReference>
<dbReference type="PANTHER" id="PTHR37806:SF1">
    <property type="entry name" value="PEPTIDASE C39-LIKE DOMAIN-CONTAINING PROTEIN"/>
    <property type="match status" value="1"/>
</dbReference>
<reference evidence="2 3" key="1">
    <citation type="submission" date="2023-10" db="EMBL/GenBank/DDBJ databases">
        <title>Draft Genome Sequence of Bacillus thuringiensis serovar. toumanoffi 4059: Identification of a Novel Cry Protein Candidate.</title>
        <authorList>
            <person name="Murdoch R.W."/>
            <person name="Gemler B."/>
            <person name="Heater B.S."/>
        </authorList>
    </citation>
    <scope>NUCLEOTIDE SEQUENCE [LARGE SCALE GENOMIC DNA]</scope>
    <source>
        <strain evidence="2 3">4059</strain>
    </source>
</reference>
<dbReference type="PANTHER" id="PTHR37806">
    <property type="entry name" value="LMO0724 PROTEIN"/>
    <property type="match status" value="1"/>
</dbReference>
<evidence type="ECO:0000313" key="3">
    <source>
        <dbReference type="Proteomes" id="UP001272716"/>
    </source>
</evidence>
<evidence type="ECO:0000313" key="2">
    <source>
        <dbReference type="EMBL" id="MDW9213928.1"/>
    </source>
</evidence>
<accession>A0ABD5I9Z3</accession>
<evidence type="ECO:0000259" key="1">
    <source>
        <dbReference type="Pfam" id="PF13529"/>
    </source>
</evidence>
<dbReference type="InterPro" id="IPR016997">
    <property type="entry name" value="UCP032442"/>
</dbReference>
<dbReference type="InterPro" id="IPR039564">
    <property type="entry name" value="Peptidase_C39-like"/>
</dbReference>
<comment type="caution">
    <text evidence="2">The sequence shown here is derived from an EMBL/GenBank/DDBJ whole genome shotgun (WGS) entry which is preliminary data.</text>
</comment>
<name>A0ABD5I9Z3_BACTU</name>
<dbReference type="Pfam" id="PF13529">
    <property type="entry name" value="Peptidase_C39_2"/>
    <property type="match status" value="1"/>
</dbReference>
<proteinExistence type="predicted"/>
<gene>
    <name evidence="2" type="ORF">BTTOUR_34850</name>
</gene>
<feature type="domain" description="Peptidase C39-like" evidence="1">
    <location>
        <begin position="57"/>
        <end position="218"/>
    </location>
</feature>
<dbReference type="AlphaFoldDB" id="A0ABD5I9Z3"/>
<dbReference type="RefSeq" id="WP_001188812.1">
    <property type="nucleotide sequence ID" value="NZ_JAWQCK010000010.1"/>
</dbReference>
<dbReference type="Proteomes" id="UP001272716">
    <property type="component" value="Unassembled WGS sequence"/>
</dbReference>
<dbReference type="InterPro" id="IPR039563">
    <property type="entry name" value="Peptidase_C39_single_dom"/>
</dbReference>
<sequence>MQRHKNIYLLIILCTVLCIITLVHKGENNSAKNTTYEMEKLVKLDKKKSYSKKNNPLEVPLILQNLELERGCEVTSLAMLLNFNGLSVDKLELAENIKYVPFQNNGFMGNMDEGFVGDMYDIDMPGLGVHIKPILELAKLYLSENCIIDLTGSNPEDLYKAIDKEHPVWILTNASFRKLPDYEFRTWKTNMGERQVTYRQHSVLLTGYTDQYVYINDPLDTEKNKRIDKKDFEEAWVQLGRQALTIIPKETQSYNIS</sequence>
<protein>
    <submittedName>
        <fullName evidence="2">Peptidase C39 family</fullName>
    </submittedName>
</protein>
<dbReference type="Gene3D" id="3.90.70.10">
    <property type="entry name" value="Cysteine proteinases"/>
    <property type="match status" value="1"/>
</dbReference>